<keyword evidence="4 6" id="KW-0472">Membrane</keyword>
<proteinExistence type="predicted"/>
<feature type="transmembrane region" description="Helical" evidence="6">
    <location>
        <begin position="12"/>
        <end position="34"/>
    </location>
</feature>
<feature type="compositionally biased region" description="Low complexity" evidence="5">
    <location>
        <begin position="229"/>
        <end position="240"/>
    </location>
</feature>
<feature type="transmembrane region" description="Helical" evidence="6">
    <location>
        <begin position="108"/>
        <end position="131"/>
    </location>
</feature>
<feature type="transmembrane region" description="Helical" evidence="6">
    <location>
        <begin position="296"/>
        <end position="323"/>
    </location>
</feature>
<dbReference type="OrthoDB" id="410267at2759"/>
<reference evidence="8 9" key="1">
    <citation type="submission" date="2016-03" db="EMBL/GenBank/DDBJ databases">
        <title>Choanephora cucurbitarum.</title>
        <authorList>
            <person name="Min B."/>
            <person name="Park H."/>
            <person name="Park J.-H."/>
            <person name="Shin H.-D."/>
            <person name="Choi I.-G."/>
        </authorList>
    </citation>
    <scope>NUCLEOTIDE SEQUENCE [LARGE SCALE GENOMIC DNA]</scope>
    <source>
        <strain evidence="8 9">KUS-F28377</strain>
    </source>
</reference>
<evidence type="ECO:0000256" key="2">
    <source>
        <dbReference type="ARBA" id="ARBA00022692"/>
    </source>
</evidence>
<evidence type="ECO:0000256" key="5">
    <source>
        <dbReference type="SAM" id="MobiDB-lite"/>
    </source>
</evidence>
<dbReference type="Gene3D" id="1.20.1250.20">
    <property type="entry name" value="MFS general substrate transporter like domains"/>
    <property type="match status" value="2"/>
</dbReference>
<evidence type="ECO:0000256" key="6">
    <source>
        <dbReference type="SAM" id="Phobius"/>
    </source>
</evidence>
<gene>
    <name evidence="8" type="primary">mch1</name>
    <name evidence="8" type="ORF">A0J61_07172</name>
</gene>
<feature type="domain" description="Nodulin-like" evidence="7">
    <location>
        <begin position="16"/>
        <end position="207"/>
    </location>
</feature>
<dbReference type="AlphaFoldDB" id="A0A1C7N6J0"/>
<evidence type="ECO:0000256" key="4">
    <source>
        <dbReference type="ARBA" id="ARBA00023136"/>
    </source>
</evidence>
<dbReference type="SUPFAM" id="SSF103473">
    <property type="entry name" value="MFS general substrate transporter"/>
    <property type="match status" value="1"/>
</dbReference>
<evidence type="ECO:0000256" key="3">
    <source>
        <dbReference type="ARBA" id="ARBA00022989"/>
    </source>
</evidence>
<feature type="transmembrane region" description="Helical" evidence="6">
    <location>
        <begin position="399"/>
        <end position="422"/>
    </location>
</feature>
<dbReference type="PANTHER" id="PTHR21576:SF158">
    <property type="entry name" value="RIBOSOMAL RNA-PROCESSING PROTEIN 12-LIKE CONSERVED DOMAIN-CONTAINING PROTEIN"/>
    <property type="match status" value="1"/>
</dbReference>
<dbReference type="Pfam" id="PF06813">
    <property type="entry name" value="Nodulin-like"/>
    <property type="match status" value="1"/>
</dbReference>
<name>A0A1C7N6J0_9FUNG</name>
<protein>
    <submittedName>
        <fullName evidence="8">Putative transporter mch1</fullName>
    </submittedName>
</protein>
<evidence type="ECO:0000313" key="9">
    <source>
        <dbReference type="Proteomes" id="UP000093000"/>
    </source>
</evidence>
<sequence>MFRSLIAKLPERAYILSFVTALAVADVSGPQYIYPTFGTSLVNRLHWNGIENSMVSTATFVGVSFSGPLCAWMIENLLFKKTLMISSFTTFAGFLLLAQTYAGHLPNNYILCSVYLALIGAAGAASYLCALDSQAHNFRSNRGMSMGITSAALGISGLVYSQINDRFFKTESDNLDKNDSTYSFLMFIAFSVAFVNLLGSFVLGPISMDEEIDIGTDSRERISDQQKYTQSISSFSSTSTRVDEETRGEQRPLLSKNVIASANNASMMKNDGQKPQAVMMNPQGNLSGIALFRDPIGFSIASALLIILGIGYVYLANVGQLIISVSPKNMKLIEAQHLRNLHVSIFSLSNCASRALFGALSDVLQKKAGVHRLWFFWGACLGLIVSLFFLVTTVTTADALVPCTVLIAIVYGIAFGLAPAIVSEFGTKAFARNWGWLLCAPAIGSQAFNFLFGTFYELEVKRQGNDSICYGPACFKTTFTIGIVAAFICIAVLSWAIHKKKLYKRLLL</sequence>
<comment type="caution">
    <text evidence="8">The sequence shown here is derived from an EMBL/GenBank/DDBJ whole genome shotgun (WGS) entry which is preliminary data.</text>
</comment>
<comment type="subcellular location">
    <subcellularLocation>
        <location evidence="1">Membrane</location>
        <topology evidence="1">Multi-pass membrane protein</topology>
    </subcellularLocation>
</comment>
<feature type="transmembrane region" description="Helical" evidence="6">
    <location>
        <begin position="54"/>
        <end position="74"/>
    </location>
</feature>
<evidence type="ECO:0000313" key="8">
    <source>
        <dbReference type="EMBL" id="OBZ84775.1"/>
    </source>
</evidence>
<dbReference type="STRING" id="101091.A0A1C7N6J0"/>
<evidence type="ECO:0000259" key="7">
    <source>
        <dbReference type="Pfam" id="PF06813"/>
    </source>
</evidence>
<feature type="transmembrane region" description="Helical" evidence="6">
    <location>
        <begin position="373"/>
        <end position="393"/>
    </location>
</feature>
<keyword evidence="9" id="KW-1185">Reference proteome</keyword>
<dbReference type="InterPro" id="IPR036259">
    <property type="entry name" value="MFS_trans_sf"/>
</dbReference>
<dbReference type="GO" id="GO:0016020">
    <property type="term" value="C:membrane"/>
    <property type="evidence" value="ECO:0007669"/>
    <property type="project" value="UniProtKB-SubCell"/>
</dbReference>
<dbReference type="InParanoid" id="A0A1C7N6J0"/>
<dbReference type="Proteomes" id="UP000093000">
    <property type="component" value="Unassembled WGS sequence"/>
</dbReference>
<keyword evidence="2 6" id="KW-0812">Transmembrane</keyword>
<dbReference type="InterPro" id="IPR010658">
    <property type="entry name" value="Nodulin-like"/>
</dbReference>
<keyword evidence="3 6" id="KW-1133">Transmembrane helix</keyword>
<feature type="transmembrane region" description="Helical" evidence="6">
    <location>
        <begin position="434"/>
        <end position="455"/>
    </location>
</feature>
<accession>A0A1C7N6J0</accession>
<feature type="transmembrane region" description="Helical" evidence="6">
    <location>
        <begin position="343"/>
        <end position="361"/>
    </location>
</feature>
<evidence type="ECO:0000256" key="1">
    <source>
        <dbReference type="ARBA" id="ARBA00004141"/>
    </source>
</evidence>
<organism evidence="8 9">
    <name type="scientific">Choanephora cucurbitarum</name>
    <dbReference type="NCBI Taxonomy" id="101091"/>
    <lineage>
        <taxon>Eukaryota</taxon>
        <taxon>Fungi</taxon>
        <taxon>Fungi incertae sedis</taxon>
        <taxon>Mucoromycota</taxon>
        <taxon>Mucoromycotina</taxon>
        <taxon>Mucoromycetes</taxon>
        <taxon>Mucorales</taxon>
        <taxon>Mucorineae</taxon>
        <taxon>Choanephoraceae</taxon>
        <taxon>Choanephoroideae</taxon>
        <taxon>Choanephora</taxon>
    </lineage>
</organism>
<feature type="transmembrane region" description="Helical" evidence="6">
    <location>
        <begin position="475"/>
        <end position="497"/>
    </location>
</feature>
<feature type="transmembrane region" description="Helical" evidence="6">
    <location>
        <begin position="143"/>
        <end position="163"/>
    </location>
</feature>
<dbReference type="PANTHER" id="PTHR21576">
    <property type="entry name" value="UNCHARACTERIZED NODULIN-LIKE PROTEIN"/>
    <property type="match status" value="1"/>
</dbReference>
<feature type="compositionally biased region" description="Basic and acidic residues" evidence="5">
    <location>
        <begin position="241"/>
        <end position="250"/>
    </location>
</feature>
<feature type="transmembrane region" description="Helical" evidence="6">
    <location>
        <begin position="83"/>
        <end position="102"/>
    </location>
</feature>
<feature type="region of interest" description="Disordered" evidence="5">
    <location>
        <begin position="229"/>
        <end position="250"/>
    </location>
</feature>
<dbReference type="EMBL" id="LUGH01000470">
    <property type="protein sequence ID" value="OBZ84775.1"/>
    <property type="molecule type" value="Genomic_DNA"/>
</dbReference>
<feature type="transmembrane region" description="Helical" evidence="6">
    <location>
        <begin position="183"/>
        <end position="203"/>
    </location>
</feature>